<dbReference type="InterPro" id="IPR020023">
    <property type="entry name" value="PseG"/>
</dbReference>
<dbReference type="NCBIfam" id="TIGR03590">
    <property type="entry name" value="PseG"/>
    <property type="match status" value="1"/>
</dbReference>
<dbReference type="Pfam" id="PF04101">
    <property type="entry name" value="Glyco_tran_28_C"/>
    <property type="match status" value="1"/>
</dbReference>
<dbReference type="PANTHER" id="PTHR21015:SF22">
    <property type="entry name" value="GLYCOSYLTRANSFERASE"/>
    <property type="match status" value="1"/>
</dbReference>
<reference evidence="4" key="1">
    <citation type="submission" date="2017-07" db="EMBL/GenBank/DDBJ databases">
        <authorList>
            <person name="Sun Z.S."/>
            <person name="Albrecht U."/>
            <person name="Echele G."/>
            <person name="Lee C.C."/>
        </authorList>
    </citation>
    <scope>NUCLEOTIDE SEQUENCE</scope>
    <source>
        <strain evidence="4">Ab836</strain>
    </source>
</reference>
<feature type="domain" description="Glycosyl transferase family 28 C-terminal" evidence="3">
    <location>
        <begin position="204"/>
        <end position="339"/>
    </location>
</feature>
<evidence type="ECO:0000256" key="2">
    <source>
        <dbReference type="PIRSR" id="PIRSR620023-2"/>
    </source>
</evidence>
<dbReference type="InterPro" id="IPR007235">
    <property type="entry name" value="Glyco_trans_28_C"/>
</dbReference>
<proteinExistence type="predicted"/>
<dbReference type="EMBL" id="MF522812">
    <property type="protein sequence ID" value="ASY01715.1"/>
    <property type="molecule type" value="Genomic_DNA"/>
</dbReference>
<dbReference type="AlphaFoldDB" id="A0A249JKV9"/>
<gene>
    <name evidence="4" type="primary">psaD</name>
</gene>
<sequence>MKFCFRADASLYIGSGHVIRCLTIADALAQHGHESYFICRPHQGNLIEFVKQRGYMVHALSEPLFNTSSELSEYQRWLGVTEQQDAQETLSVLTEYPVDWMIVDHYGLSAIWQQIIRPEVSHIVAIDDLANRKHDADIILDCGLANTPSDYAKLNQRVGHYLMGPRYALLRPEFRTKRLWLEQHPKTYNQEKLRILVNLGGIDKDNLTGTVLETLSNSPHQQRLSVTVVMGVNAPWKESVLQQAKKLPFSINILINANNMADLMAEHDLAIGAAGSTAWERCCLGLPTIMICMADNQKMIAKYLHDLGVAISLDQAEIHEKLLWALQQFDQEQLQLMHQKALSITDGIGVDLLLQTIFSEEFKEC</sequence>
<evidence type="ECO:0000313" key="4">
    <source>
        <dbReference type="EMBL" id="ASY01715.1"/>
    </source>
</evidence>
<evidence type="ECO:0000259" key="3">
    <source>
        <dbReference type="Pfam" id="PF04101"/>
    </source>
</evidence>
<evidence type="ECO:0000256" key="1">
    <source>
        <dbReference type="PIRSR" id="PIRSR620023-1"/>
    </source>
</evidence>
<feature type="active site" description="Proton acceptor" evidence="1">
    <location>
        <position position="17"/>
    </location>
</feature>
<dbReference type="Gene3D" id="3.40.50.2000">
    <property type="entry name" value="Glycogen Phosphorylase B"/>
    <property type="match status" value="1"/>
</dbReference>
<dbReference type="Gene3D" id="3.40.50.11190">
    <property type="match status" value="1"/>
</dbReference>
<dbReference type="PANTHER" id="PTHR21015">
    <property type="entry name" value="UDP-N-ACETYLGLUCOSAMINE--N-ACETYLMURAMYL-(PENTAPEPTIDE) PYROPHOSPHORYL-UNDECAPRENOL N-ACETYLGLUCOSAMINE TRANSFERASE 1"/>
    <property type="match status" value="1"/>
</dbReference>
<name>A0A249JKV9_ACIBA</name>
<dbReference type="RefSeq" id="WP_000666852.1">
    <property type="nucleotide sequence ID" value="NZ_CP018254.1"/>
</dbReference>
<feature type="binding site" evidence="2">
    <location>
        <position position="171"/>
    </location>
    <ligand>
        <name>substrate</name>
    </ligand>
</feature>
<dbReference type="SUPFAM" id="SSF53756">
    <property type="entry name" value="UDP-Glycosyltransferase/glycogen phosphorylase"/>
    <property type="match status" value="1"/>
</dbReference>
<protein>
    <submittedName>
        <fullName evidence="4">PsaD</fullName>
    </submittedName>
</protein>
<dbReference type="GO" id="GO:0016758">
    <property type="term" value="F:hexosyltransferase activity"/>
    <property type="evidence" value="ECO:0007669"/>
    <property type="project" value="InterPro"/>
</dbReference>
<feature type="binding site" evidence="2">
    <location>
        <position position="280"/>
    </location>
    <ligand>
        <name>substrate</name>
    </ligand>
</feature>
<organism evidence="4">
    <name type="scientific">Acinetobacter baumannii</name>
    <dbReference type="NCBI Taxonomy" id="470"/>
    <lineage>
        <taxon>Bacteria</taxon>
        <taxon>Pseudomonadati</taxon>
        <taxon>Pseudomonadota</taxon>
        <taxon>Gammaproteobacteria</taxon>
        <taxon>Moraxellales</taxon>
        <taxon>Moraxellaceae</taxon>
        <taxon>Acinetobacter</taxon>
        <taxon>Acinetobacter calcoaceticus/baumannii complex</taxon>
    </lineage>
</organism>
<accession>A0A249JKV9</accession>